<dbReference type="Proteomes" id="UP001060215">
    <property type="component" value="Chromosome 2"/>
</dbReference>
<gene>
    <name evidence="1" type="ORF">LOK49_LG04G02424</name>
</gene>
<evidence type="ECO:0000313" key="1">
    <source>
        <dbReference type="EMBL" id="KAI8017564.1"/>
    </source>
</evidence>
<accession>A0ACC0HVK2</accession>
<reference evidence="1 2" key="1">
    <citation type="journal article" date="2022" name="Plant J.">
        <title>Chromosome-level genome of Camellia lanceoleosa provides a valuable resource for understanding genome evolution and self-incompatibility.</title>
        <authorList>
            <person name="Gong W."/>
            <person name="Xiao S."/>
            <person name="Wang L."/>
            <person name="Liao Z."/>
            <person name="Chang Y."/>
            <person name="Mo W."/>
            <person name="Hu G."/>
            <person name="Li W."/>
            <person name="Zhao G."/>
            <person name="Zhu H."/>
            <person name="Hu X."/>
            <person name="Ji K."/>
            <person name="Xiang X."/>
            <person name="Song Q."/>
            <person name="Yuan D."/>
            <person name="Jin S."/>
            <person name="Zhang L."/>
        </authorList>
    </citation>
    <scope>NUCLEOTIDE SEQUENCE [LARGE SCALE GENOMIC DNA]</scope>
    <source>
        <strain evidence="1">SQ_2022a</strain>
    </source>
</reference>
<dbReference type="EMBL" id="CM045759">
    <property type="protein sequence ID" value="KAI8017564.1"/>
    <property type="molecule type" value="Genomic_DNA"/>
</dbReference>
<protein>
    <submittedName>
        <fullName evidence="1">Uncharacterized protein</fullName>
    </submittedName>
</protein>
<name>A0ACC0HVK2_9ERIC</name>
<proteinExistence type="predicted"/>
<sequence>MARVVVGGGDCGASSSFSSSWVNNLIKKKKNSDTERVRVCYVLSNASAITADPYKTLRIQRGASESEVKKAFRQLALQV</sequence>
<evidence type="ECO:0000313" key="2">
    <source>
        <dbReference type="Proteomes" id="UP001060215"/>
    </source>
</evidence>
<organism evidence="1 2">
    <name type="scientific">Camellia lanceoleosa</name>
    <dbReference type="NCBI Taxonomy" id="1840588"/>
    <lineage>
        <taxon>Eukaryota</taxon>
        <taxon>Viridiplantae</taxon>
        <taxon>Streptophyta</taxon>
        <taxon>Embryophyta</taxon>
        <taxon>Tracheophyta</taxon>
        <taxon>Spermatophyta</taxon>
        <taxon>Magnoliopsida</taxon>
        <taxon>eudicotyledons</taxon>
        <taxon>Gunneridae</taxon>
        <taxon>Pentapetalae</taxon>
        <taxon>asterids</taxon>
        <taxon>Ericales</taxon>
        <taxon>Theaceae</taxon>
        <taxon>Camellia</taxon>
    </lineage>
</organism>
<keyword evidence="2" id="KW-1185">Reference proteome</keyword>
<comment type="caution">
    <text evidence="1">The sequence shown here is derived from an EMBL/GenBank/DDBJ whole genome shotgun (WGS) entry which is preliminary data.</text>
</comment>